<dbReference type="InterPro" id="IPR007387">
    <property type="entry name" value="TRAP_DctQ"/>
</dbReference>
<sequence>MALAKRAEHTVGRVIEAACRWLAYGGGLVLTAMAVMTVVSIVGRMFTGYGLGPVPGDYELVANGCALAVFSFLPLCQLKRGHVTVDILTSHLPKRVQAVLGGVGDCLIAIASVIILRQLWLGFGEKFPYGSDALRDALGMGYKPFYPETTYELQIPVWILYSAALVAAGLFVIVSLYTIWRSLNWVLDGQEGTV</sequence>
<feature type="transmembrane region" description="Helical" evidence="9">
    <location>
        <begin position="21"/>
        <end position="46"/>
    </location>
</feature>
<proteinExistence type="inferred from homology"/>
<evidence type="ECO:0000256" key="4">
    <source>
        <dbReference type="ARBA" id="ARBA00022519"/>
    </source>
</evidence>
<keyword evidence="3" id="KW-1003">Cell membrane</keyword>
<dbReference type="RefSeq" id="WP_082645167.1">
    <property type="nucleotide sequence ID" value="NZ_CYTW01000001.1"/>
</dbReference>
<feature type="transmembrane region" description="Helical" evidence="9">
    <location>
        <begin position="58"/>
        <end position="78"/>
    </location>
</feature>
<dbReference type="GO" id="GO:0005886">
    <property type="term" value="C:plasma membrane"/>
    <property type="evidence" value="ECO:0007669"/>
    <property type="project" value="UniProtKB-SubCell"/>
</dbReference>
<evidence type="ECO:0000256" key="1">
    <source>
        <dbReference type="ARBA" id="ARBA00004429"/>
    </source>
</evidence>
<feature type="transmembrane region" description="Helical" evidence="9">
    <location>
        <begin position="98"/>
        <end position="120"/>
    </location>
</feature>
<dbReference type="InterPro" id="IPR055348">
    <property type="entry name" value="DctQ"/>
</dbReference>
<feature type="transmembrane region" description="Helical" evidence="9">
    <location>
        <begin position="158"/>
        <end position="180"/>
    </location>
</feature>
<evidence type="ECO:0000256" key="7">
    <source>
        <dbReference type="ARBA" id="ARBA00023136"/>
    </source>
</evidence>
<evidence type="ECO:0000256" key="3">
    <source>
        <dbReference type="ARBA" id="ARBA00022475"/>
    </source>
</evidence>
<protein>
    <recommendedName>
        <fullName evidence="9">TRAP transporter small permease protein</fullName>
    </recommendedName>
</protein>
<feature type="domain" description="Tripartite ATP-independent periplasmic transporters DctQ component" evidence="10">
    <location>
        <begin position="33"/>
        <end position="183"/>
    </location>
</feature>
<dbReference type="PANTHER" id="PTHR35011:SF2">
    <property type="entry name" value="2,3-DIKETO-L-GULONATE TRAP TRANSPORTER SMALL PERMEASE PROTEIN YIAM"/>
    <property type="match status" value="1"/>
</dbReference>
<evidence type="ECO:0000256" key="9">
    <source>
        <dbReference type="RuleBase" id="RU369079"/>
    </source>
</evidence>
<evidence type="ECO:0000259" key="10">
    <source>
        <dbReference type="Pfam" id="PF04290"/>
    </source>
</evidence>
<dbReference type="Pfam" id="PF04290">
    <property type="entry name" value="DctQ"/>
    <property type="match status" value="1"/>
</dbReference>
<organism evidence="11 12">
    <name type="scientific">Shimia thalassica</name>
    <dbReference type="NCBI Taxonomy" id="1715693"/>
    <lineage>
        <taxon>Bacteria</taxon>
        <taxon>Pseudomonadati</taxon>
        <taxon>Pseudomonadota</taxon>
        <taxon>Alphaproteobacteria</taxon>
        <taxon>Rhodobacterales</taxon>
        <taxon>Roseobacteraceae</taxon>
    </lineage>
</organism>
<keyword evidence="4 9" id="KW-0997">Cell inner membrane</keyword>
<dbReference type="EMBL" id="CYTW01000001">
    <property type="protein sequence ID" value="CUJ95616.1"/>
    <property type="molecule type" value="Genomic_DNA"/>
</dbReference>
<evidence type="ECO:0000256" key="5">
    <source>
        <dbReference type="ARBA" id="ARBA00022692"/>
    </source>
</evidence>
<dbReference type="PANTHER" id="PTHR35011">
    <property type="entry name" value="2,3-DIKETO-L-GULONATE TRAP TRANSPORTER SMALL PERMEASE PROTEIN YIAM"/>
    <property type="match status" value="1"/>
</dbReference>
<evidence type="ECO:0000313" key="12">
    <source>
        <dbReference type="Proteomes" id="UP000051870"/>
    </source>
</evidence>
<comment type="subcellular location">
    <subcellularLocation>
        <location evidence="1 9">Cell inner membrane</location>
        <topology evidence="1 9">Multi-pass membrane protein</topology>
    </subcellularLocation>
</comment>
<comment type="function">
    <text evidence="9">Part of the tripartite ATP-independent periplasmic (TRAP) transport system.</text>
</comment>
<gene>
    <name evidence="11" type="ORF">PH7735_01893</name>
</gene>
<evidence type="ECO:0000256" key="6">
    <source>
        <dbReference type="ARBA" id="ARBA00022989"/>
    </source>
</evidence>
<comment type="subunit">
    <text evidence="9">The complex comprises the extracytoplasmic solute receptor protein and the two transmembrane proteins.</text>
</comment>
<evidence type="ECO:0000256" key="2">
    <source>
        <dbReference type="ARBA" id="ARBA00022448"/>
    </source>
</evidence>
<dbReference type="GeneID" id="83880931"/>
<keyword evidence="2 9" id="KW-0813">Transport</keyword>
<dbReference type="STRING" id="1715693.PH7735_01893"/>
<dbReference type="GO" id="GO:0015740">
    <property type="term" value="P:C4-dicarboxylate transport"/>
    <property type="evidence" value="ECO:0007669"/>
    <property type="project" value="TreeGrafter"/>
</dbReference>
<accession>A0A0P1I7V1</accession>
<dbReference type="AlphaFoldDB" id="A0A0P1I7V1"/>
<dbReference type="Proteomes" id="UP000051870">
    <property type="component" value="Unassembled WGS sequence"/>
</dbReference>
<name>A0A0P1I7V1_9RHOB</name>
<keyword evidence="6 9" id="KW-1133">Transmembrane helix</keyword>
<reference evidence="12" key="1">
    <citation type="submission" date="2015-09" db="EMBL/GenBank/DDBJ databases">
        <authorList>
            <person name="Rodrigo-Torres Lidia"/>
            <person name="Arahal R.David."/>
        </authorList>
    </citation>
    <scope>NUCLEOTIDE SEQUENCE [LARGE SCALE GENOMIC DNA]</scope>
    <source>
        <strain evidence="12">CECT 7735</strain>
    </source>
</reference>
<evidence type="ECO:0000313" key="11">
    <source>
        <dbReference type="EMBL" id="CUJ95616.1"/>
    </source>
</evidence>
<evidence type="ECO:0000256" key="8">
    <source>
        <dbReference type="ARBA" id="ARBA00038436"/>
    </source>
</evidence>
<dbReference type="GO" id="GO:0022857">
    <property type="term" value="F:transmembrane transporter activity"/>
    <property type="evidence" value="ECO:0007669"/>
    <property type="project" value="UniProtKB-UniRule"/>
</dbReference>
<comment type="similarity">
    <text evidence="8 9">Belongs to the TRAP transporter small permease family.</text>
</comment>
<keyword evidence="7 9" id="KW-0472">Membrane</keyword>
<keyword evidence="12" id="KW-1185">Reference proteome</keyword>
<keyword evidence="5 9" id="KW-0812">Transmembrane</keyword>